<evidence type="ECO:0000313" key="5">
    <source>
        <dbReference type="Proteomes" id="UP000189703"/>
    </source>
</evidence>
<evidence type="ECO:0000256" key="3">
    <source>
        <dbReference type="ARBA" id="ARBA00023157"/>
    </source>
</evidence>
<protein>
    <submittedName>
        <fullName evidence="6">Phospholipase A2-gamma-like isoform X2</fullName>
    </submittedName>
</protein>
<gene>
    <name evidence="6" type="primary">LOC104604414</name>
</gene>
<reference evidence="6" key="1">
    <citation type="submission" date="2025-08" db="UniProtKB">
        <authorList>
            <consortium name="RefSeq"/>
        </authorList>
    </citation>
    <scope>IDENTIFICATION</scope>
</reference>
<comment type="subcellular location">
    <subcellularLocation>
        <location evidence="1">Secreted</location>
    </subcellularLocation>
</comment>
<keyword evidence="3" id="KW-1015">Disulfide bond</keyword>
<dbReference type="GO" id="GO:0016042">
    <property type="term" value="P:lipid catabolic process"/>
    <property type="evidence" value="ECO:0007669"/>
    <property type="project" value="InterPro"/>
</dbReference>
<evidence type="ECO:0000313" key="6">
    <source>
        <dbReference type="RefSeq" id="XP_010267030.1"/>
    </source>
</evidence>
<dbReference type="KEGG" id="nnu:104604414"/>
<dbReference type="Gene3D" id="1.20.90.10">
    <property type="entry name" value="Phospholipase A2 domain"/>
    <property type="match status" value="1"/>
</dbReference>
<dbReference type="InterPro" id="IPR001211">
    <property type="entry name" value="PLA2"/>
</dbReference>
<feature type="signal peptide" evidence="4">
    <location>
        <begin position="1"/>
        <end position="26"/>
    </location>
</feature>
<dbReference type="GO" id="GO:0006644">
    <property type="term" value="P:phospholipid metabolic process"/>
    <property type="evidence" value="ECO:0007669"/>
    <property type="project" value="InterPro"/>
</dbReference>
<evidence type="ECO:0000256" key="2">
    <source>
        <dbReference type="ARBA" id="ARBA00022525"/>
    </source>
</evidence>
<dbReference type="GO" id="GO:0004623">
    <property type="term" value="F:phospholipase A2 activity"/>
    <property type="evidence" value="ECO:0007669"/>
    <property type="project" value="InterPro"/>
</dbReference>
<dbReference type="InterPro" id="IPR036444">
    <property type="entry name" value="PLipase_A2_dom_sf"/>
</dbReference>
<keyword evidence="5" id="KW-1185">Reference proteome</keyword>
<keyword evidence="4" id="KW-0732">Signal</keyword>
<dbReference type="PANTHER" id="PTHR11716:SF99">
    <property type="entry name" value="PHOSPHOLIPASE A2-DELTA-RELATED"/>
    <property type="match status" value="1"/>
</dbReference>
<proteinExistence type="predicted"/>
<organism evidence="5 6">
    <name type="scientific">Nelumbo nucifera</name>
    <name type="common">Sacred lotus</name>
    <dbReference type="NCBI Taxonomy" id="4432"/>
    <lineage>
        <taxon>Eukaryota</taxon>
        <taxon>Viridiplantae</taxon>
        <taxon>Streptophyta</taxon>
        <taxon>Embryophyta</taxon>
        <taxon>Tracheophyta</taxon>
        <taxon>Spermatophyta</taxon>
        <taxon>Magnoliopsida</taxon>
        <taxon>Proteales</taxon>
        <taxon>Nelumbonaceae</taxon>
        <taxon>Nelumbo</taxon>
    </lineage>
</organism>
<dbReference type="SUPFAM" id="SSF48619">
    <property type="entry name" value="Phospholipase A2, PLA2"/>
    <property type="match status" value="1"/>
</dbReference>
<sequence length="126" mass="13848">MLHRNLINRARFIVVFSCVLLVVVECSNPQVKCSKTCVADNCNSVGIRYGKFCGVGWTGCPGEKPCDDLDACCKTHDECVEKKGQTWSDLGMSSKDKVLKAQHTQHGRGTTIQVLRDAETGNNITE</sequence>
<dbReference type="GO" id="GO:0005509">
    <property type="term" value="F:calcium ion binding"/>
    <property type="evidence" value="ECO:0007669"/>
    <property type="project" value="InterPro"/>
</dbReference>
<dbReference type="InterPro" id="IPR033113">
    <property type="entry name" value="PLA2_histidine"/>
</dbReference>
<dbReference type="GO" id="GO:0050482">
    <property type="term" value="P:arachidonate secretion"/>
    <property type="evidence" value="ECO:0007669"/>
    <property type="project" value="InterPro"/>
</dbReference>
<evidence type="ECO:0000256" key="4">
    <source>
        <dbReference type="SAM" id="SignalP"/>
    </source>
</evidence>
<dbReference type="PANTHER" id="PTHR11716">
    <property type="entry name" value="PHOSPHOLIPASE A2 FAMILY MEMBER"/>
    <property type="match status" value="1"/>
</dbReference>
<dbReference type="Proteomes" id="UP000189703">
    <property type="component" value="Unplaced"/>
</dbReference>
<feature type="chain" id="PRO_5010584358" evidence="4">
    <location>
        <begin position="27"/>
        <end position="126"/>
    </location>
</feature>
<dbReference type="RefSeq" id="XP_010267030.1">
    <property type="nucleotide sequence ID" value="XM_010268728.2"/>
</dbReference>
<keyword evidence="2" id="KW-0964">Secreted</keyword>
<evidence type="ECO:0000256" key="1">
    <source>
        <dbReference type="ARBA" id="ARBA00004613"/>
    </source>
</evidence>
<dbReference type="OrthoDB" id="566013at2759"/>
<accession>A0A1U8AVP1</accession>
<dbReference type="GO" id="GO:0005576">
    <property type="term" value="C:extracellular region"/>
    <property type="evidence" value="ECO:0007669"/>
    <property type="project" value="UniProtKB-SubCell"/>
</dbReference>
<dbReference type="PROSITE" id="PS00118">
    <property type="entry name" value="PA2_HIS"/>
    <property type="match status" value="1"/>
</dbReference>
<dbReference type="GeneID" id="104604414"/>
<name>A0A1U8AVP1_NELNU</name>
<dbReference type="AlphaFoldDB" id="A0A1U8AVP1"/>